<feature type="region of interest" description="Disordered" evidence="1">
    <location>
        <begin position="23"/>
        <end position="79"/>
    </location>
</feature>
<dbReference type="AlphaFoldDB" id="A0A0S3SKS4"/>
<organism evidence="2 3">
    <name type="scientific">Vigna angularis var. angularis</name>
    <dbReference type="NCBI Taxonomy" id="157739"/>
    <lineage>
        <taxon>Eukaryota</taxon>
        <taxon>Viridiplantae</taxon>
        <taxon>Streptophyta</taxon>
        <taxon>Embryophyta</taxon>
        <taxon>Tracheophyta</taxon>
        <taxon>Spermatophyta</taxon>
        <taxon>Magnoliopsida</taxon>
        <taxon>eudicotyledons</taxon>
        <taxon>Gunneridae</taxon>
        <taxon>Pentapetalae</taxon>
        <taxon>rosids</taxon>
        <taxon>fabids</taxon>
        <taxon>Fabales</taxon>
        <taxon>Fabaceae</taxon>
        <taxon>Papilionoideae</taxon>
        <taxon>50 kb inversion clade</taxon>
        <taxon>NPAAA clade</taxon>
        <taxon>indigoferoid/millettioid clade</taxon>
        <taxon>Phaseoleae</taxon>
        <taxon>Vigna</taxon>
    </lineage>
</organism>
<evidence type="ECO:0000313" key="3">
    <source>
        <dbReference type="Proteomes" id="UP000291084"/>
    </source>
</evidence>
<evidence type="ECO:0000313" key="2">
    <source>
        <dbReference type="EMBL" id="BAT93459.1"/>
    </source>
</evidence>
<keyword evidence="3" id="KW-1185">Reference proteome</keyword>
<feature type="compositionally biased region" description="Basic and acidic residues" evidence="1">
    <location>
        <begin position="63"/>
        <end position="79"/>
    </location>
</feature>
<gene>
    <name evidence="2" type="primary">Vigan.07G242500</name>
    <name evidence="2" type="ORF">VIGAN_07242500</name>
</gene>
<protein>
    <submittedName>
        <fullName evidence="2">Uncharacterized protein</fullName>
    </submittedName>
</protein>
<dbReference type="EMBL" id="AP015040">
    <property type="protein sequence ID" value="BAT93459.1"/>
    <property type="molecule type" value="Genomic_DNA"/>
</dbReference>
<sequence>MQVKKGYLLAPVLVELIAHSKCRENGDGEERGRERDCKEDALGVGARTSDHRRASPFPAAGVDAKRRSVEEGRGTERSE</sequence>
<dbReference type="Proteomes" id="UP000291084">
    <property type="component" value="Chromosome 7"/>
</dbReference>
<evidence type="ECO:0000256" key="1">
    <source>
        <dbReference type="SAM" id="MobiDB-lite"/>
    </source>
</evidence>
<proteinExistence type="predicted"/>
<feature type="compositionally biased region" description="Basic and acidic residues" evidence="1">
    <location>
        <begin position="23"/>
        <end position="41"/>
    </location>
</feature>
<reference evidence="2 3" key="1">
    <citation type="journal article" date="2015" name="Sci. Rep.">
        <title>The power of single molecule real-time sequencing technology in the de novo assembly of a eukaryotic genome.</title>
        <authorList>
            <person name="Sakai H."/>
            <person name="Naito K."/>
            <person name="Ogiso-Tanaka E."/>
            <person name="Takahashi Y."/>
            <person name="Iseki K."/>
            <person name="Muto C."/>
            <person name="Satou K."/>
            <person name="Teruya K."/>
            <person name="Shiroma A."/>
            <person name="Shimoji M."/>
            <person name="Hirano T."/>
            <person name="Itoh T."/>
            <person name="Kaga A."/>
            <person name="Tomooka N."/>
        </authorList>
    </citation>
    <scope>NUCLEOTIDE SEQUENCE [LARGE SCALE GENOMIC DNA]</scope>
    <source>
        <strain evidence="3">cv. Shumari</strain>
    </source>
</reference>
<accession>A0A0S3SKS4</accession>
<name>A0A0S3SKS4_PHAAN</name>